<keyword evidence="1" id="KW-0175">Coiled coil</keyword>
<sequence length="144" mass="15121">MRFLPITLFGLALAPFAAAEFKTWDDVVGDMPKCIDTCMDKFYTSAGLEDACGSSDSASVSCLCGVKNSFSEVQDGADDLSSCISSTCDMSELSQASSKLSEFTERFQDLQTQCESEENAASSLAPGLNTLLVSGAALLLGAVL</sequence>
<feature type="chain" id="PRO_5040819004" description="Extracellular membrane protein CFEM domain-containing protein" evidence="2">
    <location>
        <begin position="20"/>
        <end position="144"/>
    </location>
</feature>
<evidence type="ECO:0000313" key="4">
    <source>
        <dbReference type="Proteomes" id="UP001149074"/>
    </source>
</evidence>
<dbReference type="Proteomes" id="UP001149074">
    <property type="component" value="Unassembled WGS sequence"/>
</dbReference>
<evidence type="ECO:0000256" key="2">
    <source>
        <dbReference type="SAM" id="SignalP"/>
    </source>
</evidence>
<dbReference type="OrthoDB" id="4503746at2759"/>
<dbReference type="EMBL" id="JAPQKI010000004">
    <property type="protein sequence ID" value="KAJ5103081.1"/>
    <property type="molecule type" value="Genomic_DNA"/>
</dbReference>
<comment type="caution">
    <text evidence="3">The sequence shown here is derived from an EMBL/GenBank/DDBJ whole genome shotgun (WGS) entry which is preliminary data.</text>
</comment>
<dbReference type="AlphaFoldDB" id="A0A9W9KEP6"/>
<proteinExistence type="predicted"/>
<protein>
    <recommendedName>
        <fullName evidence="5">Extracellular membrane protein CFEM domain-containing protein</fullName>
    </recommendedName>
</protein>
<evidence type="ECO:0008006" key="5">
    <source>
        <dbReference type="Google" id="ProtNLM"/>
    </source>
</evidence>
<keyword evidence="4" id="KW-1185">Reference proteome</keyword>
<feature type="coiled-coil region" evidence="1">
    <location>
        <begin position="93"/>
        <end position="120"/>
    </location>
</feature>
<gene>
    <name evidence="3" type="ORF">N7532_003610</name>
</gene>
<name>A0A9W9KEP6_9EURO</name>
<reference evidence="3" key="1">
    <citation type="submission" date="2022-11" db="EMBL/GenBank/DDBJ databases">
        <authorList>
            <person name="Petersen C."/>
        </authorList>
    </citation>
    <scope>NUCLEOTIDE SEQUENCE</scope>
    <source>
        <strain evidence="3">IBT 30761</strain>
    </source>
</reference>
<evidence type="ECO:0000256" key="1">
    <source>
        <dbReference type="SAM" id="Coils"/>
    </source>
</evidence>
<evidence type="ECO:0000313" key="3">
    <source>
        <dbReference type="EMBL" id="KAJ5103081.1"/>
    </source>
</evidence>
<organism evidence="3 4">
    <name type="scientific">Penicillium argentinense</name>
    <dbReference type="NCBI Taxonomy" id="1131581"/>
    <lineage>
        <taxon>Eukaryota</taxon>
        <taxon>Fungi</taxon>
        <taxon>Dikarya</taxon>
        <taxon>Ascomycota</taxon>
        <taxon>Pezizomycotina</taxon>
        <taxon>Eurotiomycetes</taxon>
        <taxon>Eurotiomycetidae</taxon>
        <taxon>Eurotiales</taxon>
        <taxon>Aspergillaceae</taxon>
        <taxon>Penicillium</taxon>
    </lineage>
</organism>
<reference evidence="3" key="2">
    <citation type="journal article" date="2023" name="IMA Fungus">
        <title>Comparative genomic study of the Penicillium genus elucidates a diverse pangenome and 15 lateral gene transfer events.</title>
        <authorList>
            <person name="Petersen C."/>
            <person name="Sorensen T."/>
            <person name="Nielsen M.R."/>
            <person name="Sondergaard T.E."/>
            <person name="Sorensen J.L."/>
            <person name="Fitzpatrick D.A."/>
            <person name="Frisvad J.C."/>
            <person name="Nielsen K.L."/>
        </authorList>
    </citation>
    <scope>NUCLEOTIDE SEQUENCE</scope>
    <source>
        <strain evidence="3">IBT 30761</strain>
    </source>
</reference>
<keyword evidence="2" id="KW-0732">Signal</keyword>
<dbReference type="GeneID" id="81355083"/>
<accession>A0A9W9KEP6</accession>
<feature type="signal peptide" evidence="2">
    <location>
        <begin position="1"/>
        <end position="19"/>
    </location>
</feature>
<dbReference type="RefSeq" id="XP_056476461.1">
    <property type="nucleotide sequence ID" value="XM_056616104.1"/>
</dbReference>